<dbReference type="InterPro" id="IPR009244">
    <property type="entry name" value="Mediatior_Med7"/>
</dbReference>
<keyword evidence="4 8" id="KW-0805">Transcription regulation</keyword>
<feature type="region of interest" description="Disordered" evidence="9">
    <location>
        <begin position="1"/>
        <end position="35"/>
    </location>
</feature>
<dbReference type="FunCoup" id="G7DT69">
    <property type="interactions" value="21"/>
</dbReference>
<dbReference type="eggNOG" id="ENOG502SAJI">
    <property type="taxonomic scope" value="Eukaryota"/>
</dbReference>
<keyword evidence="11" id="KW-1185">Reference proteome</keyword>
<feature type="compositionally biased region" description="Basic and acidic residues" evidence="9">
    <location>
        <begin position="292"/>
        <end position="303"/>
    </location>
</feature>
<dbReference type="Gene3D" id="6.10.140.200">
    <property type="match status" value="1"/>
</dbReference>
<comment type="function">
    <text evidence="8">Component of the Mediator complex, a coactivator involved in the regulated transcription of nearly all RNA polymerase II-dependent genes. Mediator functions as a bridge to convey information from gene-specific regulatory proteins to the basal RNA polymerase II transcription machinery.</text>
</comment>
<dbReference type="PANTHER" id="PTHR21428">
    <property type="entry name" value="MEDIATOR OF RNA POLYMERASE II TRANSCRIPTION SUBUNIT 7"/>
    <property type="match status" value="1"/>
</dbReference>
<comment type="subcellular location">
    <subcellularLocation>
        <location evidence="1 8">Nucleus</location>
    </subcellularLocation>
</comment>
<name>G7DT69_MIXOS</name>
<evidence type="ECO:0000313" key="10">
    <source>
        <dbReference type="EMBL" id="GAA93948.1"/>
    </source>
</evidence>
<evidence type="ECO:0000256" key="2">
    <source>
        <dbReference type="ARBA" id="ARBA00009994"/>
    </source>
</evidence>
<evidence type="ECO:0000256" key="5">
    <source>
        <dbReference type="ARBA" id="ARBA00023159"/>
    </source>
</evidence>
<reference evidence="10 11" key="2">
    <citation type="journal article" date="2012" name="Open Biol.">
        <title>Characteristics of nucleosomes and linker DNA regions on the genome of the basidiomycete Mixia osmundae revealed by mono- and dinucleosome mapping.</title>
        <authorList>
            <person name="Nishida H."/>
            <person name="Kondo S."/>
            <person name="Matsumoto T."/>
            <person name="Suzuki Y."/>
            <person name="Yoshikawa H."/>
            <person name="Taylor T.D."/>
            <person name="Sugiyama J."/>
        </authorList>
    </citation>
    <scope>NUCLEOTIDE SEQUENCE [LARGE SCALE GENOMIC DNA]</scope>
    <source>
        <strain evidence="11">CBS 9802 / IAM 14324 / JCM 22182 / KY 12970</strain>
    </source>
</reference>
<dbReference type="Pfam" id="PF05983">
    <property type="entry name" value="Med7"/>
    <property type="match status" value="1"/>
</dbReference>
<comment type="similarity">
    <text evidence="2 8">Belongs to the Mediator complex subunit 7 family.</text>
</comment>
<evidence type="ECO:0000313" key="11">
    <source>
        <dbReference type="Proteomes" id="UP000009131"/>
    </source>
</evidence>
<proteinExistence type="inferred from homology"/>
<sequence length="315" mass="35748">MAGSDSGSDVEDVRAGPSNEIDGKEETSASLFPAPPSIWKRFTTRNIELAKLLDERIRAEDALQSPTQGKSKQEERSKRQARLLADELDKDEEDVADFDLLQLIRPPSVEQVYREGYWNVFGQSFPVSEEDTELPDEMRLYDPLAERKNNLEKLLQTLLLTYFKLTQALLKGPPSRAVPQPDSLYVTVPGETGEPERVERNDVDLCLQHIRYASLNMHHLLNQLRPVQARENLRVIMLQQIQARREIAASLREQARLAQAQIDVLKTRLRGTEHADMAIDPPLKGSAVEELDTSRSKRVRESHNAFVTASYPKKA</sequence>
<evidence type="ECO:0000256" key="6">
    <source>
        <dbReference type="ARBA" id="ARBA00023163"/>
    </source>
</evidence>
<comment type="subunit">
    <text evidence="8">Component of the Mediator complex.</text>
</comment>
<dbReference type="InParanoid" id="G7DT69"/>
<evidence type="ECO:0000256" key="9">
    <source>
        <dbReference type="SAM" id="MobiDB-lite"/>
    </source>
</evidence>
<evidence type="ECO:0000256" key="3">
    <source>
        <dbReference type="ARBA" id="ARBA00020631"/>
    </source>
</evidence>
<reference evidence="10 11" key="1">
    <citation type="journal article" date="2011" name="J. Gen. Appl. Microbiol.">
        <title>Draft genome sequencing of the enigmatic basidiomycete Mixia osmundae.</title>
        <authorList>
            <person name="Nishida H."/>
            <person name="Nagatsuka Y."/>
            <person name="Sugiyama J."/>
        </authorList>
    </citation>
    <scope>NUCLEOTIDE SEQUENCE [LARGE SCALE GENOMIC DNA]</scope>
    <source>
        <strain evidence="11">CBS 9802 / IAM 14324 / JCM 22182 / KY 12970</strain>
    </source>
</reference>
<gene>
    <name evidence="10" type="primary">Mo00594</name>
    <name evidence="10" type="ORF">E5Q_00594</name>
</gene>
<dbReference type="AlphaFoldDB" id="G7DT69"/>
<evidence type="ECO:0000256" key="8">
    <source>
        <dbReference type="RuleBase" id="RU364060"/>
    </source>
</evidence>
<dbReference type="GO" id="GO:0070847">
    <property type="term" value="C:core mediator complex"/>
    <property type="evidence" value="ECO:0007669"/>
    <property type="project" value="TreeGrafter"/>
</dbReference>
<dbReference type="InterPro" id="IPR044888">
    <property type="entry name" value="Mediatior_Med7_sf"/>
</dbReference>
<dbReference type="Proteomes" id="UP000009131">
    <property type="component" value="Unassembled WGS sequence"/>
</dbReference>
<evidence type="ECO:0000256" key="4">
    <source>
        <dbReference type="ARBA" id="ARBA00023015"/>
    </source>
</evidence>
<feature type="region of interest" description="Disordered" evidence="9">
    <location>
        <begin position="286"/>
        <end position="315"/>
    </location>
</feature>
<protein>
    <recommendedName>
        <fullName evidence="3 8">Mediator of RNA polymerase II transcription subunit 7</fullName>
    </recommendedName>
</protein>
<accession>G7DT69</accession>
<feature type="region of interest" description="Disordered" evidence="9">
    <location>
        <begin position="60"/>
        <end position="80"/>
    </location>
</feature>
<dbReference type="PANTHER" id="PTHR21428:SF11">
    <property type="entry name" value="MEDIATOR OF RNA POLYMERASE II TRANSCRIPTION SUBUNIT 7"/>
    <property type="match status" value="1"/>
</dbReference>
<dbReference type="EMBL" id="BABT02000025">
    <property type="protein sequence ID" value="GAA93948.1"/>
    <property type="molecule type" value="Genomic_DNA"/>
</dbReference>
<dbReference type="OrthoDB" id="10253553at2759"/>
<comment type="caution">
    <text evidence="10">The sequence shown here is derived from an EMBL/GenBank/DDBJ whole genome shotgun (WGS) entry which is preliminary data.</text>
</comment>
<dbReference type="GO" id="GO:0016592">
    <property type="term" value="C:mediator complex"/>
    <property type="evidence" value="ECO:0007669"/>
    <property type="project" value="InterPro"/>
</dbReference>
<organism evidence="10 11">
    <name type="scientific">Mixia osmundae (strain CBS 9802 / IAM 14324 / JCM 22182 / KY 12970)</name>
    <dbReference type="NCBI Taxonomy" id="764103"/>
    <lineage>
        <taxon>Eukaryota</taxon>
        <taxon>Fungi</taxon>
        <taxon>Dikarya</taxon>
        <taxon>Basidiomycota</taxon>
        <taxon>Pucciniomycotina</taxon>
        <taxon>Mixiomycetes</taxon>
        <taxon>Mixiales</taxon>
        <taxon>Mixiaceae</taxon>
        <taxon>Mixia</taxon>
    </lineage>
</organism>
<dbReference type="GO" id="GO:0006357">
    <property type="term" value="P:regulation of transcription by RNA polymerase II"/>
    <property type="evidence" value="ECO:0007669"/>
    <property type="project" value="InterPro"/>
</dbReference>
<dbReference type="STRING" id="764103.G7DT69"/>
<dbReference type="InterPro" id="IPR037212">
    <property type="entry name" value="Med7/Med21-like"/>
</dbReference>
<dbReference type="Gene3D" id="6.10.140.1520">
    <property type="match status" value="1"/>
</dbReference>
<keyword evidence="6 8" id="KW-0804">Transcription</keyword>
<dbReference type="GO" id="GO:0003712">
    <property type="term" value="F:transcription coregulator activity"/>
    <property type="evidence" value="ECO:0007669"/>
    <property type="project" value="InterPro"/>
</dbReference>
<dbReference type="SUPFAM" id="SSF140718">
    <property type="entry name" value="Mediator hinge subcomplex-like"/>
    <property type="match status" value="1"/>
</dbReference>
<evidence type="ECO:0000256" key="7">
    <source>
        <dbReference type="ARBA" id="ARBA00023242"/>
    </source>
</evidence>
<evidence type="ECO:0000256" key="1">
    <source>
        <dbReference type="ARBA" id="ARBA00004123"/>
    </source>
</evidence>
<keyword evidence="7 8" id="KW-0539">Nucleus</keyword>
<dbReference type="HOGENOM" id="CLU_076660_0_0_1"/>
<keyword evidence="5 8" id="KW-0010">Activator</keyword>